<dbReference type="InterPro" id="IPR000175">
    <property type="entry name" value="Na/ntran_symport"/>
</dbReference>
<comment type="subcellular location">
    <subcellularLocation>
        <location evidence="1">Membrane</location>
        <topology evidence="1">Multi-pass membrane protein</topology>
    </subcellularLocation>
</comment>
<keyword evidence="4 8" id="KW-1133">Transmembrane helix</keyword>
<feature type="region of interest" description="Disordered" evidence="7">
    <location>
        <begin position="109"/>
        <end position="144"/>
    </location>
</feature>
<evidence type="ECO:0000256" key="6">
    <source>
        <dbReference type="PIRSR" id="PIRSR600175-1"/>
    </source>
</evidence>
<feature type="transmembrane region" description="Helical" evidence="8">
    <location>
        <begin position="200"/>
        <end position="222"/>
    </location>
</feature>
<dbReference type="PANTHER" id="PTHR11616:SF182">
    <property type="entry name" value="TRANSPORTER"/>
    <property type="match status" value="1"/>
</dbReference>
<reference evidence="9 10" key="1">
    <citation type="journal article" date="2018" name="Sci. Rep.">
        <title>Comparative analysis of the Pocillopora damicornis genome highlights role of immune system in coral evolution.</title>
        <authorList>
            <person name="Cunning R."/>
            <person name="Bay R.A."/>
            <person name="Gillette P."/>
            <person name="Baker A.C."/>
            <person name="Traylor-Knowles N."/>
        </authorList>
    </citation>
    <scope>NUCLEOTIDE SEQUENCE [LARGE SCALE GENOMIC DNA]</scope>
    <source>
        <strain evidence="9">RSMAS</strain>
        <tissue evidence="9">Whole animal</tissue>
    </source>
</reference>
<dbReference type="GO" id="GO:0006865">
    <property type="term" value="P:amino acid transport"/>
    <property type="evidence" value="ECO:0007669"/>
    <property type="project" value="TreeGrafter"/>
</dbReference>
<dbReference type="EMBL" id="RCHS01000225">
    <property type="protein sequence ID" value="RMX60185.1"/>
    <property type="molecule type" value="Genomic_DNA"/>
</dbReference>
<feature type="transmembrane region" description="Helical" evidence="8">
    <location>
        <begin position="686"/>
        <end position="707"/>
    </location>
</feature>
<feature type="transmembrane region" description="Helical" evidence="8">
    <location>
        <begin position="325"/>
        <end position="343"/>
    </location>
</feature>
<feature type="binding site" evidence="6">
    <location>
        <position position="410"/>
    </location>
    <ligand>
        <name>Na(+)</name>
        <dbReference type="ChEBI" id="CHEBI:29101"/>
        <label>1</label>
    </ligand>
</feature>
<dbReference type="GO" id="GO:0005886">
    <property type="term" value="C:plasma membrane"/>
    <property type="evidence" value="ECO:0007669"/>
    <property type="project" value="TreeGrafter"/>
</dbReference>
<feature type="transmembrane region" description="Helical" evidence="8">
    <location>
        <begin position="403"/>
        <end position="423"/>
    </location>
</feature>
<feature type="transmembrane region" description="Helical" evidence="8">
    <location>
        <begin position="569"/>
        <end position="590"/>
    </location>
</feature>
<evidence type="ECO:0000256" key="5">
    <source>
        <dbReference type="ARBA" id="ARBA00023136"/>
    </source>
</evidence>
<dbReference type="PRINTS" id="PR00176">
    <property type="entry name" value="NANEUSMPORT"/>
</dbReference>
<dbReference type="PROSITE" id="PS50267">
    <property type="entry name" value="NA_NEUROTRAN_SYMP_3"/>
    <property type="match status" value="1"/>
</dbReference>
<feature type="transmembrane region" description="Helical" evidence="8">
    <location>
        <begin position="243"/>
        <end position="271"/>
    </location>
</feature>
<dbReference type="OrthoDB" id="6581954at2759"/>
<feature type="compositionally biased region" description="Basic and acidic residues" evidence="7">
    <location>
        <begin position="26"/>
        <end position="38"/>
    </location>
</feature>
<dbReference type="InterPro" id="IPR037272">
    <property type="entry name" value="SNS_sf"/>
</dbReference>
<comment type="caution">
    <text evidence="9">The sequence shown here is derived from an EMBL/GenBank/DDBJ whole genome shotgun (WGS) entry which is preliminary data.</text>
</comment>
<dbReference type="Pfam" id="PF00209">
    <property type="entry name" value="SNF"/>
    <property type="match status" value="1"/>
</dbReference>
<feature type="transmembrane region" description="Helical" evidence="8">
    <location>
        <begin position="435"/>
        <end position="457"/>
    </location>
</feature>
<dbReference type="Proteomes" id="UP000275408">
    <property type="component" value="Unassembled WGS sequence"/>
</dbReference>
<gene>
    <name evidence="9" type="ORF">pdam_00017019</name>
</gene>
<sequence length="771" mass="86473">MGSFAIQRIENTVEVIPMRLRGDDALSTTKDETKRKESNSISHSNNIRKASWAKWNPQHSSILSSGLSDEIVCQTCTDTTRNTSMLNHSGRMSLPMNGKYANNHIHWKRNGVPDKATSQQRFPGKANGSSSQLSKQHNSHSGNVTCCGSTRSRTFQEKSPDKPWKSKGDYFVAMLTYLLGVGNVIRFPQLCFKHGGGAFFIPYFIMLILEGIPLICLEMAVGQRLGRNSVMKSWKDLSPSLRGIGMAATIESLVTCFYYNYIVAWCLYYFIHSMRSSLLWTTCPTINDTVNGTLVPECSRTNPAEYYWYRETLDVAEDIKKSTGINMYLFLFVVISWTVSFLLTMRGLRAASKVLLVALILIVVSLVTFFFVSVHHDGWAQGLARLFIPEWERLKDPVVWMDAAGQIFFSLGVGLGSVTLFSTGNQPKNSFIMDAIMCALGNCATSLWASIIMFSFFGFKARKKFLKCEDRLAALRDNDSLFNTTKTMTCSYQEIFNQLPPGMSLGFAGLSEVFTQMSLSPPLWSSLFYFLLFLLSSSSMVGMIEIVITTCKEITFFTRTWRNEVICGTFCLTMCISNLLFVQSTGFYLLEVISNASSIPLLLIGLAECIGVAFVYGMERFSKDLSSRTGKQVKSRWKLCWKFVSPLIIFSVIVGGIVQMIRNGEFTYTAWDRTEAKVKALPYPPWAYIIYLFFVLIPSVCLIYPPIMDRLTRGRRGPDVMQSPSDNSSVASTNCAPPCCIGRSRSYSIDIPPVSNICVNGHVNRTVDEND</sequence>
<feature type="transmembrane region" description="Helical" evidence="8">
    <location>
        <begin position="355"/>
        <end position="374"/>
    </location>
</feature>
<keyword evidence="2" id="KW-0813">Transport</keyword>
<evidence type="ECO:0000256" key="8">
    <source>
        <dbReference type="SAM" id="Phobius"/>
    </source>
</evidence>
<dbReference type="GO" id="GO:0035725">
    <property type="term" value="P:sodium ion transmembrane transport"/>
    <property type="evidence" value="ECO:0007669"/>
    <property type="project" value="TreeGrafter"/>
</dbReference>
<evidence type="ECO:0008006" key="11">
    <source>
        <dbReference type="Google" id="ProtNLM"/>
    </source>
</evidence>
<name>A0A3M6V2P4_POCDA</name>
<proteinExistence type="predicted"/>
<feature type="binding site" evidence="6">
    <location>
        <position position="183"/>
    </location>
    <ligand>
        <name>Na(+)</name>
        <dbReference type="ChEBI" id="CHEBI:29101"/>
        <label>1</label>
    </ligand>
</feature>
<feature type="transmembrane region" description="Helical" evidence="8">
    <location>
        <begin position="596"/>
        <end position="618"/>
    </location>
</feature>
<keyword evidence="6" id="KW-0915">Sodium</keyword>
<evidence type="ECO:0000256" key="7">
    <source>
        <dbReference type="SAM" id="MobiDB-lite"/>
    </source>
</evidence>
<evidence type="ECO:0000256" key="2">
    <source>
        <dbReference type="ARBA" id="ARBA00022448"/>
    </source>
</evidence>
<keyword evidence="10" id="KW-1185">Reference proteome</keyword>
<keyword evidence="5 8" id="KW-0472">Membrane</keyword>
<dbReference type="PANTHER" id="PTHR11616">
    <property type="entry name" value="SODIUM/CHLORIDE DEPENDENT TRANSPORTER"/>
    <property type="match status" value="1"/>
</dbReference>
<feature type="binding site" evidence="6">
    <location>
        <position position="535"/>
    </location>
    <ligand>
        <name>Na(+)</name>
        <dbReference type="ChEBI" id="CHEBI:29101"/>
        <label>1</label>
    </ligand>
</feature>
<dbReference type="SUPFAM" id="SSF161070">
    <property type="entry name" value="SNF-like"/>
    <property type="match status" value="1"/>
</dbReference>
<keyword evidence="3 8" id="KW-0812">Transmembrane</keyword>
<feature type="binding site" evidence="6">
    <location>
        <position position="539"/>
    </location>
    <ligand>
        <name>Na(+)</name>
        <dbReference type="ChEBI" id="CHEBI:29101"/>
        <label>1</label>
    </ligand>
</feature>
<evidence type="ECO:0000256" key="1">
    <source>
        <dbReference type="ARBA" id="ARBA00004141"/>
    </source>
</evidence>
<feature type="binding site" evidence="6">
    <location>
        <position position="442"/>
    </location>
    <ligand>
        <name>Na(+)</name>
        <dbReference type="ChEBI" id="CHEBI:29101"/>
        <label>1</label>
    </ligand>
</feature>
<protein>
    <recommendedName>
        <fullName evidence="11">Transporter</fullName>
    </recommendedName>
</protein>
<dbReference type="GO" id="GO:0046872">
    <property type="term" value="F:metal ion binding"/>
    <property type="evidence" value="ECO:0007669"/>
    <property type="project" value="UniProtKB-KW"/>
</dbReference>
<evidence type="ECO:0000256" key="4">
    <source>
        <dbReference type="ARBA" id="ARBA00022989"/>
    </source>
</evidence>
<feature type="region of interest" description="Disordered" evidence="7">
    <location>
        <begin position="26"/>
        <end position="45"/>
    </location>
</feature>
<evidence type="ECO:0000313" key="9">
    <source>
        <dbReference type="EMBL" id="RMX60185.1"/>
    </source>
</evidence>
<feature type="transmembrane region" description="Helical" evidence="8">
    <location>
        <begin position="527"/>
        <end position="548"/>
    </location>
</feature>
<keyword evidence="6" id="KW-0479">Metal-binding</keyword>
<feature type="compositionally biased region" description="Polar residues" evidence="7">
    <location>
        <begin position="116"/>
        <end position="144"/>
    </location>
</feature>
<feature type="transmembrane region" description="Helical" evidence="8">
    <location>
        <begin position="170"/>
        <end position="188"/>
    </location>
</feature>
<feature type="transmembrane region" description="Helical" evidence="8">
    <location>
        <begin position="639"/>
        <end position="661"/>
    </location>
</feature>
<evidence type="ECO:0000313" key="10">
    <source>
        <dbReference type="Proteomes" id="UP000275408"/>
    </source>
</evidence>
<evidence type="ECO:0000256" key="3">
    <source>
        <dbReference type="ARBA" id="ARBA00022692"/>
    </source>
</evidence>
<accession>A0A3M6V2P4</accession>
<organism evidence="9 10">
    <name type="scientific">Pocillopora damicornis</name>
    <name type="common">Cauliflower coral</name>
    <name type="synonym">Millepora damicornis</name>
    <dbReference type="NCBI Taxonomy" id="46731"/>
    <lineage>
        <taxon>Eukaryota</taxon>
        <taxon>Metazoa</taxon>
        <taxon>Cnidaria</taxon>
        <taxon>Anthozoa</taxon>
        <taxon>Hexacorallia</taxon>
        <taxon>Scleractinia</taxon>
        <taxon>Astrocoeniina</taxon>
        <taxon>Pocilloporidae</taxon>
        <taxon>Pocillopora</taxon>
    </lineage>
</organism>
<dbReference type="AlphaFoldDB" id="A0A3M6V2P4"/>